<keyword evidence="2" id="KW-1185">Reference proteome</keyword>
<comment type="caution">
    <text evidence="1">The sequence shown here is derived from an EMBL/GenBank/DDBJ whole genome shotgun (WGS) entry which is preliminary data.</text>
</comment>
<name>A0ACB9RJ41_9MYRT</name>
<protein>
    <submittedName>
        <fullName evidence="1">Uncharacterized protein</fullName>
    </submittedName>
</protein>
<organism evidence="1 2">
    <name type="scientific">Melastoma candidum</name>
    <dbReference type="NCBI Taxonomy" id="119954"/>
    <lineage>
        <taxon>Eukaryota</taxon>
        <taxon>Viridiplantae</taxon>
        <taxon>Streptophyta</taxon>
        <taxon>Embryophyta</taxon>
        <taxon>Tracheophyta</taxon>
        <taxon>Spermatophyta</taxon>
        <taxon>Magnoliopsida</taxon>
        <taxon>eudicotyledons</taxon>
        <taxon>Gunneridae</taxon>
        <taxon>Pentapetalae</taxon>
        <taxon>rosids</taxon>
        <taxon>malvids</taxon>
        <taxon>Myrtales</taxon>
        <taxon>Melastomataceae</taxon>
        <taxon>Melastomatoideae</taxon>
        <taxon>Melastomateae</taxon>
        <taxon>Melastoma</taxon>
    </lineage>
</organism>
<gene>
    <name evidence="1" type="ORF">MLD38_005416</name>
</gene>
<evidence type="ECO:0000313" key="2">
    <source>
        <dbReference type="Proteomes" id="UP001057402"/>
    </source>
</evidence>
<dbReference type="Proteomes" id="UP001057402">
    <property type="component" value="Chromosome 3"/>
</dbReference>
<reference evidence="2" key="1">
    <citation type="journal article" date="2023" name="Front. Plant Sci.">
        <title>Chromosomal-level genome assembly of Melastoma candidum provides insights into trichome evolution.</title>
        <authorList>
            <person name="Zhong Y."/>
            <person name="Wu W."/>
            <person name="Sun C."/>
            <person name="Zou P."/>
            <person name="Liu Y."/>
            <person name="Dai S."/>
            <person name="Zhou R."/>
        </authorList>
    </citation>
    <scope>NUCLEOTIDE SEQUENCE [LARGE SCALE GENOMIC DNA]</scope>
</reference>
<dbReference type="EMBL" id="CM042882">
    <property type="protein sequence ID" value="KAI4379077.1"/>
    <property type="molecule type" value="Genomic_DNA"/>
</dbReference>
<accession>A0ACB9RJ41</accession>
<sequence length="153" mass="17579">MLVADVEIQSPADDFYKLLINETHHFITASPDTVHTLDVHEGDGYSAGSIRSWTYCVEPGGEKEVYKERVVVDEQNKTLEMVAISGHIFDQYKTYKIVFKVFEKDETAFVKLQLVYEKYKDSDPEPEHYLKFLTKLLKASDSHLLQKLRGSSS</sequence>
<evidence type="ECO:0000313" key="1">
    <source>
        <dbReference type="EMBL" id="KAI4379077.1"/>
    </source>
</evidence>
<proteinExistence type="predicted"/>